<evidence type="ECO:0000256" key="5">
    <source>
        <dbReference type="SAM" id="MobiDB-lite"/>
    </source>
</evidence>
<proteinExistence type="predicted"/>
<dbReference type="Gene3D" id="3.30.70.240">
    <property type="match status" value="1"/>
</dbReference>
<dbReference type="PROSITE" id="PS00301">
    <property type="entry name" value="G_TR_1"/>
    <property type="match status" value="1"/>
</dbReference>
<keyword evidence="6" id="KW-0472">Membrane</keyword>
<dbReference type="EnsemblMetazoa" id="SSS_4073s_mrna">
    <property type="protein sequence ID" value="KAF7492982.1"/>
    <property type="gene ID" value="SSS_4073"/>
</dbReference>
<dbReference type="PRINTS" id="PR00315">
    <property type="entry name" value="ELONGATNFCT"/>
</dbReference>
<dbReference type="EMBL" id="WVUK01000056">
    <property type="protein sequence ID" value="KAF7492982.1"/>
    <property type="molecule type" value="Genomic_DNA"/>
</dbReference>
<feature type="domain" description="Tr-type G" evidence="7">
    <location>
        <begin position="38"/>
        <end position="333"/>
    </location>
</feature>
<dbReference type="InterPro" id="IPR000795">
    <property type="entry name" value="T_Tr_GTP-bd_dom"/>
</dbReference>
<dbReference type="InterPro" id="IPR041095">
    <property type="entry name" value="EFG_II"/>
</dbReference>
<dbReference type="InterPro" id="IPR027417">
    <property type="entry name" value="P-loop_NTPase"/>
</dbReference>
<dbReference type="Pfam" id="PF00679">
    <property type="entry name" value="EFG_C"/>
    <property type="match status" value="1"/>
</dbReference>
<evidence type="ECO:0000256" key="1">
    <source>
        <dbReference type="ARBA" id="ARBA00022741"/>
    </source>
</evidence>
<name>A0A834RC63_SARSC</name>
<evidence type="ECO:0000259" key="7">
    <source>
        <dbReference type="PROSITE" id="PS51722"/>
    </source>
</evidence>
<evidence type="ECO:0000313" key="10">
    <source>
        <dbReference type="Proteomes" id="UP000070412"/>
    </source>
</evidence>
<feature type="region of interest" description="Disordered" evidence="5">
    <location>
        <begin position="1320"/>
        <end position="1348"/>
    </location>
</feature>
<dbReference type="Pfam" id="PF00009">
    <property type="entry name" value="GTP_EFTU"/>
    <property type="match status" value="1"/>
</dbReference>
<keyword evidence="10" id="KW-1185">Reference proteome</keyword>
<keyword evidence="2" id="KW-0648">Protein biosynthesis</keyword>
<accession>A0A834RC63</accession>
<dbReference type="PANTHER" id="PTHR43261:SF1">
    <property type="entry name" value="RIBOSOME-RELEASING FACTOR 2, MITOCHONDRIAL"/>
    <property type="match status" value="1"/>
</dbReference>
<dbReference type="SUPFAM" id="SSF54211">
    <property type="entry name" value="Ribosomal protein S5 domain 2-like"/>
    <property type="match status" value="1"/>
</dbReference>
<dbReference type="Gene3D" id="3.30.230.10">
    <property type="match status" value="1"/>
</dbReference>
<evidence type="ECO:0000256" key="4">
    <source>
        <dbReference type="ARBA" id="ARBA00023134"/>
    </source>
</evidence>
<dbReference type="OrthoDB" id="198619at2759"/>
<dbReference type="GO" id="GO:0032790">
    <property type="term" value="P:ribosome disassembly"/>
    <property type="evidence" value="ECO:0007669"/>
    <property type="project" value="TreeGrafter"/>
</dbReference>
<feature type="region of interest" description="Disordered" evidence="5">
    <location>
        <begin position="1202"/>
        <end position="1223"/>
    </location>
</feature>
<dbReference type="InterPro" id="IPR014721">
    <property type="entry name" value="Ribsml_uS5_D2-typ_fold_subgr"/>
</dbReference>
<dbReference type="SMART" id="SM00838">
    <property type="entry name" value="EFG_C"/>
    <property type="match status" value="1"/>
</dbReference>
<feature type="region of interest" description="Disordered" evidence="5">
    <location>
        <begin position="1505"/>
        <end position="1525"/>
    </location>
</feature>
<reference evidence="9" key="3">
    <citation type="submission" date="2022-06" db="UniProtKB">
        <authorList>
            <consortium name="EnsemblMetazoa"/>
        </authorList>
    </citation>
    <scope>IDENTIFICATION</scope>
</reference>
<dbReference type="GO" id="GO:0005759">
    <property type="term" value="C:mitochondrial matrix"/>
    <property type="evidence" value="ECO:0007669"/>
    <property type="project" value="UniProtKB-ARBA"/>
</dbReference>
<evidence type="ECO:0000256" key="2">
    <source>
        <dbReference type="ARBA" id="ARBA00022917"/>
    </source>
</evidence>
<evidence type="ECO:0000256" key="3">
    <source>
        <dbReference type="ARBA" id="ARBA00023128"/>
    </source>
</evidence>
<dbReference type="Pfam" id="PF12253">
    <property type="entry name" value="CAF1A_dimeriz"/>
    <property type="match status" value="1"/>
</dbReference>
<dbReference type="InterPro" id="IPR009022">
    <property type="entry name" value="EFG_III"/>
</dbReference>
<dbReference type="PROSITE" id="PS51722">
    <property type="entry name" value="G_TR_2"/>
    <property type="match status" value="1"/>
</dbReference>
<gene>
    <name evidence="8" type="ORF">SSS_4073</name>
</gene>
<reference evidence="8" key="2">
    <citation type="submission" date="2020-01" db="EMBL/GenBank/DDBJ databases">
        <authorList>
            <person name="Korhonen P.K.K."/>
            <person name="Guangxu M.G."/>
            <person name="Wang T.W."/>
            <person name="Stroehlein A.J.S."/>
            <person name="Young N.D."/>
            <person name="Ang C.-S.A."/>
            <person name="Fernando D.W.F."/>
            <person name="Lu H.L."/>
            <person name="Taylor S.T."/>
            <person name="Ehtesham M.E.M."/>
            <person name="Najaraj S.H.N."/>
            <person name="Harsha G.H.G."/>
            <person name="Madugundu A.M."/>
            <person name="Renuse S.R."/>
            <person name="Holt D.H."/>
            <person name="Pandey A.P."/>
            <person name="Papenfuss A.P."/>
            <person name="Gasser R.B.G."/>
            <person name="Fischer K.F."/>
        </authorList>
    </citation>
    <scope>NUCLEOTIDE SEQUENCE</scope>
    <source>
        <strain evidence="8">SSS_KF_BRIS2020</strain>
    </source>
</reference>
<feature type="compositionally biased region" description="Basic and acidic residues" evidence="5">
    <location>
        <begin position="1559"/>
        <end position="1571"/>
    </location>
</feature>
<feature type="compositionally biased region" description="Polar residues" evidence="5">
    <location>
        <begin position="1207"/>
        <end position="1219"/>
    </location>
</feature>
<dbReference type="InterPro" id="IPR020568">
    <property type="entry name" value="Ribosomal_Su5_D2-typ_SF"/>
</dbReference>
<dbReference type="SUPFAM" id="SSF54980">
    <property type="entry name" value="EF-G C-terminal domain-like"/>
    <property type="match status" value="2"/>
</dbReference>
<dbReference type="Pfam" id="PF14492">
    <property type="entry name" value="EFG_III"/>
    <property type="match status" value="1"/>
</dbReference>
<dbReference type="SUPFAM" id="SSF50447">
    <property type="entry name" value="Translation proteins"/>
    <property type="match status" value="1"/>
</dbReference>
<dbReference type="Gene3D" id="3.30.70.870">
    <property type="entry name" value="Elongation Factor G (Translational Gtpase), domain 3"/>
    <property type="match status" value="1"/>
</dbReference>
<dbReference type="InterPro" id="IPR031157">
    <property type="entry name" value="G_TR_CS"/>
</dbReference>
<keyword evidence="6" id="KW-1133">Transmembrane helix</keyword>
<sequence length="1628" mass="189381">MAWRQGNRDILLLRRLMRKRFSQFLNSSTDEGLRSRQSRIRNIGLVAHIDAGKTTTTERMLFYSGSSKHMGEVHHGDTVMDFMEQERERGITISMASATINWLGFHINLIDTPGHVDFTFEVERSLSVLDGAIIILDGSEGVQAQTIKVWQQARRFQIPTIFYVNKMDKSLASVDRCLSSLEKKLSIQPLQLQIPIRNNSILNGIIDLVSGNYMEWSIDHKQRSDINQLRQQNLLDRSKEEFLSDDIASKLREELLKNREKLIEKLCDYDDVLADYVLSQDDIIKTDRSKLMKSIRELTINRKLFPVLLGSSYRNIGVESLLDSICYYLPKPLEREHNRNLYDFYMKNSNDPHSSENLCALAFKIHFHPRLGLLTYIRIYSGSLYAGDFVFNLNRKIREKIVNIYRVFADQFVEIGMNKFVAKDQNHPDFSAGLGDIVAVSGLSSTITGDTLVHNDFRINQYSTRSTKSSDTDEDSPLDDERQNYLMAGIRVPEPVYYCSLESPSLSKMKQLNLALDHLQREDPSFKVVNDSDNQQIIVKGMGNLHIEIIKERIKREYQVEVESGPLQISYKESIATSCKKTLELSKSIEGTPNFCKICLEVRPNQSLLESGALIHADTAQKNVKHNFFTIKYVNTKEYNIESDLKPWQTKAINVGIKKTMEYGPLLSFPVIGVEVLIYQFETTNKTSNIFISNVVKECLVQALRASKPILLEPIMKIEIVTDQIFLGPIISDLVARRGQLLDSAIIESDTDEIERSIKALTPLSEMFDYSTFLRTISSGQATFDISLHSYQPVDESTSKQINQASRRSQLMSCNQNQFLLMQLPISNAPNQTKSNEPMEKIDRIEQRKIEKLMDYKISMPLSVVNENSERESNETQKDRSIQHKIEIMKEKLTNLYLYQQFNTFYEEVFGLNLVKKYHSKLNNITESMLNLSQERSRIQEKISIIQHQIKDIRFEMERYTRDSDMYAASFQKEFKLLREENQLKESLQRIDTKETKTLMLLSEIARKSLQIEVERQNKQKAFLYITYIINSLLVIFCLLLGRYSISSNISELKNSGANRENIIDNMQSNLITIMNKISTIDEKINKQSKKTDTKNTNQDNYYYGLLKSALSLTIYPFTKIWTLTVDIDVFVQMPIISISESVPMDRRYCFGFEIILVEFVFDLNQTENIVPNVPNANSTIDLNSSNIDCTIDYRNDEKFKEKSITDSENQNESDNASSAKKIRISKEDRERIRLKKQEIRHQREMNRLELDRIRFEKEKIKAERLKMLLEQKEKREQQKKELKEQKEMKERIKMLQKEEKNRLREAKEEEKIRIREAKEKDRQRKFEEKQASAEKAKEKELKAQKEKDRLERSKAVLFNFLKKPNNDQSISLDDSNRSIIVEDLDASFQNDTSEADLLTFENSILEQNATIEDLYLNSLLTGKRKPGFNLRTQDEQDNVQCNNVADNIEDLPENYHHVKYIYLKFDENVKPPYFGPKQHHSLINGRNPFVKIPSLDYEIDSDLEWEEGGPGESLSSSDSETEDKDDYEIDNDFFVPHGYLSDDEFQEDRSDSFSNANDRSEHQKDFDHQKQRSFMKEQTLMSERSRNFANAKLIPEIIGCVWARNKHQHSEKFEFLEQFKAIRVPKI</sequence>
<dbReference type="NCBIfam" id="TIGR00231">
    <property type="entry name" value="small_GTP"/>
    <property type="match status" value="1"/>
</dbReference>
<dbReference type="GO" id="GO:0003924">
    <property type="term" value="F:GTPase activity"/>
    <property type="evidence" value="ECO:0007669"/>
    <property type="project" value="InterPro"/>
</dbReference>
<feature type="region of interest" description="Disordered" evidence="5">
    <location>
        <begin position="1544"/>
        <end position="1572"/>
    </location>
</feature>
<dbReference type="InterPro" id="IPR035647">
    <property type="entry name" value="EFG_III/V"/>
</dbReference>
<dbReference type="PANTHER" id="PTHR43261">
    <property type="entry name" value="TRANSLATION ELONGATION FACTOR G-RELATED"/>
    <property type="match status" value="1"/>
</dbReference>
<dbReference type="InterPro" id="IPR022043">
    <property type="entry name" value="CAF1A_DD"/>
</dbReference>
<dbReference type="FunFam" id="3.30.70.240:FF:000001">
    <property type="entry name" value="Elongation factor G"/>
    <property type="match status" value="1"/>
</dbReference>
<dbReference type="InterPro" id="IPR000640">
    <property type="entry name" value="EFG_V-like"/>
</dbReference>
<dbReference type="Proteomes" id="UP000070412">
    <property type="component" value="Unassembled WGS sequence"/>
</dbReference>
<evidence type="ECO:0000313" key="9">
    <source>
        <dbReference type="EnsemblMetazoa" id="KAF7492982.1"/>
    </source>
</evidence>
<keyword evidence="1" id="KW-0547">Nucleotide-binding</keyword>
<keyword evidence="6" id="KW-0812">Transmembrane</keyword>
<keyword evidence="4" id="KW-0342">GTP-binding</keyword>
<dbReference type="InterPro" id="IPR009000">
    <property type="entry name" value="Transl_B-barrel_sf"/>
</dbReference>
<reference evidence="10" key="1">
    <citation type="journal article" date="2020" name="PLoS Negl. Trop. Dis.">
        <title>High-quality nuclear genome for Sarcoptes scabiei-A critical resource for a neglected parasite.</title>
        <authorList>
            <person name="Korhonen P.K."/>
            <person name="Gasser R.B."/>
            <person name="Ma G."/>
            <person name="Wang T."/>
            <person name="Stroehlein A.J."/>
            <person name="Young N.D."/>
            <person name="Ang C.S."/>
            <person name="Fernando D.D."/>
            <person name="Lu H.C."/>
            <person name="Taylor S."/>
            <person name="Reynolds S.L."/>
            <person name="Mofiz E."/>
            <person name="Najaraj S.H."/>
            <person name="Gowda H."/>
            <person name="Madugundu A."/>
            <person name="Renuse S."/>
            <person name="Holt D."/>
            <person name="Pandey A."/>
            <person name="Papenfuss A.T."/>
            <person name="Fischer K."/>
        </authorList>
    </citation>
    <scope>NUCLEOTIDE SEQUENCE [LARGE SCALE GENOMIC DNA]</scope>
</reference>
<dbReference type="GO" id="GO:0032543">
    <property type="term" value="P:mitochondrial translation"/>
    <property type="evidence" value="ECO:0007669"/>
    <property type="project" value="TreeGrafter"/>
</dbReference>
<evidence type="ECO:0000313" key="8">
    <source>
        <dbReference type="EMBL" id="KAF7492982.1"/>
    </source>
</evidence>
<dbReference type="InterPro" id="IPR035649">
    <property type="entry name" value="EFG_V"/>
</dbReference>
<dbReference type="CDD" id="cd16262">
    <property type="entry name" value="EFG_III"/>
    <property type="match status" value="1"/>
</dbReference>
<protein>
    <submittedName>
        <fullName evidence="8">Ribosome-releasing factor 2, mitochondrial</fullName>
    </submittedName>
</protein>
<dbReference type="InterPro" id="IPR005225">
    <property type="entry name" value="Small_GTP-bd"/>
</dbReference>
<dbReference type="CDD" id="cd03713">
    <property type="entry name" value="EFG_mtEFG_C"/>
    <property type="match status" value="1"/>
</dbReference>
<dbReference type="SUPFAM" id="SSF52540">
    <property type="entry name" value="P-loop containing nucleoside triphosphate hydrolases"/>
    <property type="match status" value="1"/>
</dbReference>
<keyword evidence="3" id="KW-0496">Mitochondrion</keyword>
<organism evidence="8">
    <name type="scientific">Sarcoptes scabiei</name>
    <name type="common">Itch mite</name>
    <name type="synonym">Acarus scabiei</name>
    <dbReference type="NCBI Taxonomy" id="52283"/>
    <lineage>
        <taxon>Eukaryota</taxon>
        <taxon>Metazoa</taxon>
        <taxon>Ecdysozoa</taxon>
        <taxon>Arthropoda</taxon>
        <taxon>Chelicerata</taxon>
        <taxon>Arachnida</taxon>
        <taxon>Acari</taxon>
        <taxon>Acariformes</taxon>
        <taxon>Sarcoptiformes</taxon>
        <taxon>Astigmata</taxon>
        <taxon>Psoroptidia</taxon>
        <taxon>Sarcoptoidea</taxon>
        <taxon>Sarcoptidae</taxon>
        <taxon>Sarcoptinae</taxon>
        <taxon>Sarcoptes</taxon>
    </lineage>
</organism>
<dbReference type="Gene3D" id="2.40.30.10">
    <property type="entry name" value="Translation factors"/>
    <property type="match status" value="1"/>
</dbReference>
<evidence type="ECO:0000256" key="6">
    <source>
        <dbReference type="SAM" id="Phobius"/>
    </source>
</evidence>
<dbReference type="Gene3D" id="3.40.50.300">
    <property type="entry name" value="P-loop containing nucleotide triphosphate hydrolases"/>
    <property type="match status" value="1"/>
</dbReference>
<dbReference type="FunFam" id="3.40.50.300:FF:000514">
    <property type="entry name" value="Ribosome-releasing factor 2, mitochondrial"/>
    <property type="match status" value="1"/>
</dbReference>
<feature type="transmembrane region" description="Helical" evidence="6">
    <location>
        <begin position="1022"/>
        <end position="1042"/>
    </location>
</feature>
<dbReference type="GO" id="GO:0005525">
    <property type="term" value="F:GTP binding"/>
    <property type="evidence" value="ECO:0007669"/>
    <property type="project" value="UniProtKB-KW"/>
</dbReference>